<dbReference type="SUPFAM" id="SSF48179">
    <property type="entry name" value="6-phosphogluconate dehydrogenase C-terminal domain-like"/>
    <property type="match status" value="1"/>
</dbReference>
<dbReference type="NCBIfam" id="NF004474">
    <property type="entry name" value="PRK05808.1"/>
    <property type="match status" value="1"/>
</dbReference>
<organism evidence="4 5">
    <name type="scientific">Sessilibacter corallicola</name>
    <dbReference type="NCBI Taxonomy" id="2904075"/>
    <lineage>
        <taxon>Bacteria</taxon>
        <taxon>Pseudomonadati</taxon>
        <taxon>Pseudomonadota</taxon>
        <taxon>Gammaproteobacteria</taxon>
        <taxon>Cellvibrionales</taxon>
        <taxon>Cellvibrionaceae</taxon>
        <taxon>Sessilibacter</taxon>
    </lineage>
</organism>
<dbReference type="InterPro" id="IPR013328">
    <property type="entry name" value="6PGD_dom2"/>
</dbReference>
<dbReference type="PANTHER" id="PTHR48075:SF5">
    <property type="entry name" value="3-HYDROXYBUTYRYL-COA DEHYDROGENASE"/>
    <property type="match status" value="1"/>
</dbReference>
<evidence type="ECO:0000313" key="4">
    <source>
        <dbReference type="EMBL" id="GAA6168661.1"/>
    </source>
</evidence>
<evidence type="ECO:0000313" key="5">
    <source>
        <dbReference type="Proteomes" id="UP001465153"/>
    </source>
</evidence>
<gene>
    <name evidence="4" type="ORF">NBRC116591_24720</name>
</gene>
<keyword evidence="5" id="KW-1185">Reference proteome</keyword>
<proteinExistence type="predicted"/>
<sequence length="281" mass="30695">MTIEHIGVVGAGQMGLGIAQVLATAGFKVTLVDLKQNVLDNALTTINHSLSKLKKKALIDSDPQLIIDNIRCCTEINELADCDLAIEAAPEDEKIKSTIFRQLDEICQSSCIIASNTSSLSITRLAAQTQRPEKVIGMHFMNPVPMMNLVEIINGLRTDKTTTAAIIQVAEKAGKVAIPVKDKPAFVLNRILLPMINEAIFILEEDCASAEHIDEIMKLGASQPIGPLALADLIGLDTCLSIMKVLYEKFSDPKYRPAPLLQQMVDAGYLGRKSQRGFYTY</sequence>
<evidence type="ECO:0000259" key="2">
    <source>
        <dbReference type="Pfam" id="PF00725"/>
    </source>
</evidence>
<dbReference type="Gene3D" id="3.40.50.720">
    <property type="entry name" value="NAD(P)-binding Rossmann-like Domain"/>
    <property type="match status" value="1"/>
</dbReference>
<dbReference type="SUPFAM" id="SSF51735">
    <property type="entry name" value="NAD(P)-binding Rossmann-fold domains"/>
    <property type="match status" value="1"/>
</dbReference>
<evidence type="ECO:0000259" key="3">
    <source>
        <dbReference type="Pfam" id="PF02737"/>
    </source>
</evidence>
<dbReference type="InterPro" id="IPR036291">
    <property type="entry name" value="NAD(P)-bd_dom_sf"/>
</dbReference>
<dbReference type="InterPro" id="IPR008927">
    <property type="entry name" value="6-PGluconate_DH-like_C_sf"/>
</dbReference>
<comment type="caution">
    <text evidence="4">The sequence shown here is derived from an EMBL/GenBank/DDBJ whole genome shotgun (WGS) entry which is preliminary data.</text>
</comment>
<feature type="domain" description="3-hydroxyacyl-CoA dehydrogenase NAD binding" evidence="3">
    <location>
        <begin position="5"/>
        <end position="182"/>
    </location>
</feature>
<dbReference type="RefSeq" id="WP_353303392.1">
    <property type="nucleotide sequence ID" value="NZ_BAABWN010000007.1"/>
</dbReference>
<dbReference type="EMBL" id="BAABWN010000007">
    <property type="protein sequence ID" value="GAA6168661.1"/>
    <property type="molecule type" value="Genomic_DNA"/>
</dbReference>
<dbReference type="Pfam" id="PF02737">
    <property type="entry name" value="3HCDH_N"/>
    <property type="match status" value="1"/>
</dbReference>
<accession>A0ABQ0AAM8</accession>
<dbReference type="Pfam" id="PF00725">
    <property type="entry name" value="3HCDH"/>
    <property type="match status" value="1"/>
</dbReference>
<evidence type="ECO:0000256" key="1">
    <source>
        <dbReference type="ARBA" id="ARBA00023002"/>
    </source>
</evidence>
<feature type="domain" description="3-hydroxyacyl-CoA dehydrogenase C-terminal" evidence="2">
    <location>
        <begin position="186"/>
        <end position="281"/>
    </location>
</feature>
<dbReference type="InterPro" id="IPR006108">
    <property type="entry name" value="3HC_DH_C"/>
</dbReference>
<keyword evidence="1" id="KW-0560">Oxidoreductase</keyword>
<dbReference type="Gene3D" id="1.10.1040.10">
    <property type="entry name" value="N-(1-d-carboxylethyl)-l-norvaline Dehydrogenase, domain 2"/>
    <property type="match status" value="1"/>
</dbReference>
<dbReference type="InterPro" id="IPR022694">
    <property type="entry name" value="3-OHacyl-CoA_DH"/>
</dbReference>
<reference evidence="4 5" key="1">
    <citation type="submission" date="2024-04" db="EMBL/GenBank/DDBJ databases">
        <title>Draft genome sequence of Sessilibacter corallicola NBRC 116591.</title>
        <authorList>
            <person name="Miyakawa T."/>
            <person name="Kusuya Y."/>
            <person name="Miura T."/>
        </authorList>
    </citation>
    <scope>NUCLEOTIDE SEQUENCE [LARGE SCALE GENOMIC DNA]</scope>
    <source>
        <strain evidence="4 5">KU-00831-HH</strain>
    </source>
</reference>
<dbReference type="InterPro" id="IPR006176">
    <property type="entry name" value="3-OHacyl-CoA_DH_NAD-bd"/>
</dbReference>
<protein>
    <submittedName>
        <fullName evidence="4">3-hydroxybutyryl-CoA dehydrogenase</fullName>
    </submittedName>
</protein>
<dbReference type="Proteomes" id="UP001465153">
    <property type="component" value="Unassembled WGS sequence"/>
</dbReference>
<dbReference type="PIRSF" id="PIRSF000105">
    <property type="entry name" value="HCDH"/>
    <property type="match status" value="1"/>
</dbReference>
<name>A0ABQ0AAM8_9GAMM</name>
<dbReference type="PANTHER" id="PTHR48075">
    <property type="entry name" value="3-HYDROXYACYL-COA DEHYDROGENASE FAMILY PROTEIN"/>
    <property type="match status" value="1"/>
</dbReference>